<organism evidence="1 2">
    <name type="scientific">Leeuwenhoekiella marinoflava</name>
    <dbReference type="NCBI Taxonomy" id="988"/>
    <lineage>
        <taxon>Bacteria</taxon>
        <taxon>Pseudomonadati</taxon>
        <taxon>Bacteroidota</taxon>
        <taxon>Flavobacteriia</taxon>
        <taxon>Flavobacteriales</taxon>
        <taxon>Flavobacteriaceae</taxon>
        <taxon>Leeuwenhoekiella</taxon>
    </lineage>
</organism>
<proteinExistence type="predicted"/>
<dbReference type="Proteomes" id="UP000290608">
    <property type="component" value="Unassembled WGS sequence"/>
</dbReference>
<comment type="caution">
    <text evidence="1">The sequence shown here is derived from an EMBL/GenBank/DDBJ whole genome shotgun (WGS) entry which is preliminary data.</text>
</comment>
<reference evidence="1 2" key="1">
    <citation type="submission" date="2018-07" db="EMBL/GenBank/DDBJ databases">
        <title>Leeuwenhoekiella genomics.</title>
        <authorList>
            <person name="Tahon G."/>
            <person name="Willems A."/>
        </authorList>
    </citation>
    <scope>NUCLEOTIDE SEQUENCE [LARGE SCALE GENOMIC DNA]</scope>
    <source>
        <strain evidence="1 2">LMG 1345</strain>
    </source>
</reference>
<dbReference type="RefSeq" id="WP_073098659.1">
    <property type="nucleotide sequence ID" value="NZ_QOVL01000006.1"/>
</dbReference>
<name>A0A4Q0PMR6_9FLAO</name>
<evidence type="ECO:0000313" key="1">
    <source>
        <dbReference type="EMBL" id="RXG31809.1"/>
    </source>
</evidence>
<dbReference type="EMBL" id="QOVL01000006">
    <property type="protein sequence ID" value="RXG31809.1"/>
    <property type="molecule type" value="Genomic_DNA"/>
</dbReference>
<evidence type="ECO:0000313" key="2">
    <source>
        <dbReference type="Proteomes" id="UP000290608"/>
    </source>
</evidence>
<gene>
    <name evidence="1" type="ORF">DSL99_1633</name>
</gene>
<sequence length="98" mass="11321">MSSEYHPKVDVDFIVEKIISSGKVDVDSKLTSGNSISFVLKGNKAFHKRFVLIRHIDQKLSFETAMAQAIKFKFITGLLEWCEKHKDWKEGEYISKNK</sequence>
<accession>A0A4Q0PMR6</accession>
<dbReference type="AlphaFoldDB" id="A0A4Q0PMR6"/>
<protein>
    <submittedName>
        <fullName evidence="1">Uncharacterized protein</fullName>
    </submittedName>
</protein>